<evidence type="ECO:0000313" key="2">
    <source>
        <dbReference type="EMBL" id="MBW30250.1"/>
    </source>
</evidence>
<organism evidence="2">
    <name type="scientific">Anopheles braziliensis</name>
    <dbReference type="NCBI Taxonomy" id="58242"/>
    <lineage>
        <taxon>Eukaryota</taxon>
        <taxon>Metazoa</taxon>
        <taxon>Ecdysozoa</taxon>
        <taxon>Arthropoda</taxon>
        <taxon>Hexapoda</taxon>
        <taxon>Insecta</taxon>
        <taxon>Pterygota</taxon>
        <taxon>Neoptera</taxon>
        <taxon>Endopterygota</taxon>
        <taxon>Diptera</taxon>
        <taxon>Nematocera</taxon>
        <taxon>Culicoidea</taxon>
        <taxon>Culicidae</taxon>
        <taxon>Anophelinae</taxon>
        <taxon>Anopheles</taxon>
    </lineage>
</organism>
<accession>A0A2M3ZP81</accession>
<feature type="transmembrane region" description="Helical" evidence="1">
    <location>
        <begin position="73"/>
        <end position="93"/>
    </location>
</feature>
<proteinExistence type="predicted"/>
<feature type="transmembrane region" description="Helical" evidence="1">
    <location>
        <begin position="16"/>
        <end position="37"/>
    </location>
</feature>
<keyword evidence="1" id="KW-0472">Membrane</keyword>
<keyword evidence="1" id="KW-0812">Transmembrane</keyword>
<reference evidence="2" key="1">
    <citation type="submission" date="2018-01" db="EMBL/GenBank/DDBJ databases">
        <title>An insight into the sialome of Amazonian anophelines.</title>
        <authorList>
            <person name="Ribeiro J.M."/>
            <person name="Scarpassa V."/>
            <person name="Calvo E."/>
        </authorList>
    </citation>
    <scope>NUCLEOTIDE SEQUENCE</scope>
    <source>
        <tissue evidence="2">Salivary glands</tissue>
    </source>
</reference>
<dbReference type="EMBL" id="GGFM01009499">
    <property type="protein sequence ID" value="MBW30250.1"/>
    <property type="molecule type" value="Transcribed_RNA"/>
</dbReference>
<sequence>MYLNDFLHSSPNTTPALLLLVAVAVAVAVAVGGKVLFGVSTTRFGVLVAGTEPVPPSTVVAVVVVAAGSPAKLLGGGGTAGFSSITFIFAISLI</sequence>
<evidence type="ECO:0000256" key="1">
    <source>
        <dbReference type="SAM" id="Phobius"/>
    </source>
</evidence>
<feature type="transmembrane region" description="Helical" evidence="1">
    <location>
        <begin position="44"/>
        <end position="67"/>
    </location>
</feature>
<protein>
    <submittedName>
        <fullName evidence="2">Putative secreted peptide</fullName>
    </submittedName>
</protein>
<dbReference type="AlphaFoldDB" id="A0A2M3ZP81"/>
<keyword evidence="1" id="KW-1133">Transmembrane helix</keyword>
<name>A0A2M3ZP81_9DIPT</name>